<evidence type="ECO:0000313" key="4">
    <source>
        <dbReference type="Proteomes" id="UP000637788"/>
    </source>
</evidence>
<evidence type="ECO:0000313" key="3">
    <source>
        <dbReference type="EMBL" id="GGK68161.1"/>
    </source>
</evidence>
<evidence type="ECO:0000259" key="2">
    <source>
        <dbReference type="Pfam" id="PF12850"/>
    </source>
</evidence>
<dbReference type="InterPro" id="IPR024654">
    <property type="entry name" value="Calcineurin-like_PHP_lpxH"/>
</dbReference>
<comment type="caution">
    <text evidence="3">The sequence shown here is derived from an EMBL/GenBank/DDBJ whole genome shotgun (WGS) entry which is preliminary data.</text>
</comment>
<dbReference type="RefSeq" id="WP_189322468.1">
    <property type="nucleotide sequence ID" value="NZ_BMPQ01000006.1"/>
</dbReference>
<dbReference type="PIRSF" id="PIRSF000883">
    <property type="entry name" value="Pesterase_MJ0912"/>
    <property type="match status" value="1"/>
</dbReference>
<dbReference type="Gene3D" id="3.60.21.10">
    <property type="match status" value="1"/>
</dbReference>
<dbReference type="GO" id="GO:0016791">
    <property type="term" value="F:phosphatase activity"/>
    <property type="evidence" value="ECO:0007669"/>
    <property type="project" value="TreeGrafter"/>
</dbReference>
<dbReference type="InterPro" id="IPR029052">
    <property type="entry name" value="Metallo-depent_PP-like"/>
</dbReference>
<dbReference type="InterPro" id="IPR011152">
    <property type="entry name" value="Pesterase_MJ0912"/>
</dbReference>
<keyword evidence="4" id="KW-1185">Reference proteome</keyword>
<dbReference type="PANTHER" id="PTHR42850:SF2">
    <property type="entry name" value="BLL5683 PROTEIN"/>
    <property type="match status" value="1"/>
</dbReference>
<comment type="similarity">
    <text evidence="1">Belongs to the metallophosphoesterase superfamily. YfcE family.</text>
</comment>
<accession>A0A917QTU6</accession>
<dbReference type="GO" id="GO:0005737">
    <property type="term" value="C:cytoplasm"/>
    <property type="evidence" value="ECO:0007669"/>
    <property type="project" value="TreeGrafter"/>
</dbReference>
<proteinExistence type="inferred from homology"/>
<reference evidence="3" key="2">
    <citation type="submission" date="2020-09" db="EMBL/GenBank/DDBJ databases">
        <authorList>
            <person name="Sun Q."/>
            <person name="Ohkuma M."/>
        </authorList>
    </citation>
    <scope>NUCLEOTIDE SEQUENCE</scope>
    <source>
        <strain evidence="3">JCM 3035</strain>
    </source>
</reference>
<dbReference type="Pfam" id="PF12850">
    <property type="entry name" value="Metallophos_2"/>
    <property type="match status" value="1"/>
</dbReference>
<dbReference type="InterPro" id="IPR050126">
    <property type="entry name" value="Ap4A_hydrolase"/>
</dbReference>
<reference evidence="3" key="1">
    <citation type="journal article" date="2014" name="Int. J. Syst. Evol. Microbiol.">
        <title>Complete genome sequence of Corynebacterium casei LMG S-19264T (=DSM 44701T), isolated from a smear-ripened cheese.</title>
        <authorList>
            <consortium name="US DOE Joint Genome Institute (JGI-PGF)"/>
            <person name="Walter F."/>
            <person name="Albersmeier A."/>
            <person name="Kalinowski J."/>
            <person name="Ruckert C."/>
        </authorList>
    </citation>
    <scope>NUCLEOTIDE SEQUENCE</scope>
    <source>
        <strain evidence="3">JCM 3035</strain>
    </source>
</reference>
<sequence length="253" mass="27643">MLNRVAVLSDIHGVLPALEAVLAEPDVSTADHIVLTGDITAGPQPTQVLDLLTSLGDRVIWISGNADRELLEYRRGQRDTIPDPIAPWAAAQLREDHLDLLGSLPQSLSLSVSGLGKVLFCHATPRDDEEVVLVDSRLDRWREVFNGLDTDIRTMVCGHTHMPFVRLAHGRLVINPGSIGMPYGRTGAHWALLGPGVELRITNFDIQAAANQLSQDSSYPEIAEWADYFLHARATDAEALAAFAPRDGRDHSP</sequence>
<dbReference type="AlphaFoldDB" id="A0A917QTU6"/>
<feature type="domain" description="Calcineurin-like phosphoesterase" evidence="2">
    <location>
        <begin position="4"/>
        <end position="191"/>
    </location>
</feature>
<dbReference type="EMBL" id="BMPQ01000006">
    <property type="protein sequence ID" value="GGK68161.1"/>
    <property type="molecule type" value="Genomic_DNA"/>
</dbReference>
<dbReference type="PANTHER" id="PTHR42850">
    <property type="entry name" value="METALLOPHOSPHOESTERASE"/>
    <property type="match status" value="1"/>
</dbReference>
<dbReference type="Proteomes" id="UP000637788">
    <property type="component" value="Unassembled WGS sequence"/>
</dbReference>
<name>A0A917QTU6_9ACTN</name>
<evidence type="ECO:0000256" key="1">
    <source>
        <dbReference type="ARBA" id="ARBA00008950"/>
    </source>
</evidence>
<organism evidence="3 4">
    <name type="scientific">Streptomyces flaveus</name>
    <dbReference type="NCBI Taxonomy" id="66370"/>
    <lineage>
        <taxon>Bacteria</taxon>
        <taxon>Bacillati</taxon>
        <taxon>Actinomycetota</taxon>
        <taxon>Actinomycetes</taxon>
        <taxon>Kitasatosporales</taxon>
        <taxon>Streptomycetaceae</taxon>
        <taxon>Streptomyces</taxon>
        <taxon>Streptomyces aurantiacus group</taxon>
    </lineage>
</organism>
<protein>
    <submittedName>
        <fullName evidence="3">Phosphoesterase</fullName>
    </submittedName>
</protein>
<dbReference type="SUPFAM" id="SSF56300">
    <property type="entry name" value="Metallo-dependent phosphatases"/>
    <property type="match status" value="1"/>
</dbReference>
<gene>
    <name evidence="3" type="ORF">GCM10010094_31490</name>
</gene>